<comment type="caution">
    <text evidence="2">The sequence shown here is derived from an EMBL/GenBank/DDBJ whole genome shotgun (WGS) entry which is preliminary data.</text>
</comment>
<proteinExistence type="predicted"/>
<evidence type="ECO:0000313" key="2">
    <source>
        <dbReference type="EMBL" id="KKM69876.1"/>
    </source>
</evidence>
<dbReference type="EMBL" id="LAZR01009915">
    <property type="protein sequence ID" value="KKM69876.1"/>
    <property type="molecule type" value="Genomic_DNA"/>
</dbReference>
<evidence type="ECO:0000256" key="1">
    <source>
        <dbReference type="SAM" id="MobiDB-lite"/>
    </source>
</evidence>
<feature type="compositionally biased region" description="Basic and acidic residues" evidence="1">
    <location>
        <begin position="139"/>
        <end position="158"/>
    </location>
</feature>
<name>A0A0F9K5F8_9ZZZZ</name>
<feature type="region of interest" description="Disordered" evidence="1">
    <location>
        <begin position="130"/>
        <end position="158"/>
    </location>
</feature>
<gene>
    <name evidence="2" type="ORF">LCGC14_1446390</name>
</gene>
<reference evidence="2" key="1">
    <citation type="journal article" date="2015" name="Nature">
        <title>Complex archaea that bridge the gap between prokaryotes and eukaryotes.</title>
        <authorList>
            <person name="Spang A."/>
            <person name="Saw J.H."/>
            <person name="Jorgensen S.L."/>
            <person name="Zaremba-Niedzwiedzka K."/>
            <person name="Martijn J."/>
            <person name="Lind A.E."/>
            <person name="van Eijk R."/>
            <person name="Schleper C."/>
            <person name="Guy L."/>
            <person name="Ettema T.J."/>
        </authorList>
    </citation>
    <scope>NUCLEOTIDE SEQUENCE</scope>
</reference>
<sequence>MIETINESNVLDFIPAQHVGSKELNSLIELEGLINQAVKDLGIFPLYHCPECNYPLTDSEIERRIGELRSNSVRSITPNFVLESYNKYCNNCVKEIDIHIIKLYYLIEQLGLSIGNGNNEVGEKVKKLHTEQTAIKSRQSKDSNRIRKLEKPEEVQDK</sequence>
<protein>
    <submittedName>
        <fullName evidence="2">Uncharacterized protein</fullName>
    </submittedName>
</protein>
<accession>A0A0F9K5F8</accession>
<organism evidence="2">
    <name type="scientific">marine sediment metagenome</name>
    <dbReference type="NCBI Taxonomy" id="412755"/>
    <lineage>
        <taxon>unclassified sequences</taxon>
        <taxon>metagenomes</taxon>
        <taxon>ecological metagenomes</taxon>
    </lineage>
</organism>
<dbReference type="AlphaFoldDB" id="A0A0F9K5F8"/>